<gene>
    <name evidence="1" type="ORF">SDC9_74309</name>
</gene>
<organism evidence="1">
    <name type="scientific">bioreactor metagenome</name>
    <dbReference type="NCBI Taxonomy" id="1076179"/>
    <lineage>
        <taxon>unclassified sequences</taxon>
        <taxon>metagenomes</taxon>
        <taxon>ecological metagenomes</taxon>
    </lineage>
</organism>
<reference evidence="1" key="1">
    <citation type="submission" date="2019-08" db="EMBL/GenBank/DDBJ databases">
        <authorList>
            <person name="Kucharzyk K."/>
            <person name="Murdoch R.W."/>
            <person name="Higgins S."/>
            <person name="Loffler F."/>
        </authorList>
    </citation>
    <scope>NUCLEOTIDE SEQUENCE</scope>
</reference>
<evidence type="ECO:0000313" key="1">
    <source>
        <dbReference type="EMBL" id="MPM27795.1"/>
    </source>
</evidence>
<protein>
    <recommendedName>
        <fullName evidence="2">tRNA3(Ser)-specific nuclease WapA</fullName>
    </recommendedName>
</protein>
<name>A0A644YGV0_9ZZZZ</name>
<dbReference type="EMBL" id="VSSQ01005090">
    <property type="protein sequence ID" value="MPM27795.1"/>
    <property type="molecule type" value="Genomic_DNA"/>
</dbReference>
<evidence type="ECO:0008006" key="2">
    <source>
        <dbReference type="Google" id="ProtNLM"/>
    </source>
</evidence>
<sequence length="91" mass="9868">MTNSSGTVTRVYDEQNRVISKTVSGVGTSTYLYDVTAGIPANCTGEVTTDAKGNIATRVYDRAGRLYQIVSGRDVTTFSKSLPYSAQKEYN</sequence>
<accession>A0A644YGV0</accession>
<dbReference type="AlphaFoldDB" id="A0A644YGV0"/>
<proteinExistence type="predicted"/>
<comment type="caution">
    <text evidence="1">The sequence shown here is derived from an EMBL/GenBank/DDBJ whole genome shotgun (WGS) entry which is preliminary data.</text>
</comment>